<dbReference type="Proteomes" id="UP000318294">
    <property type="component" value="Unassembled WGS sequence"/>
</dbReference>
<keyword evidence="3 7" id="KW-1133">Transmembrane helix</keyword>
<proteinExistence type="predicted"/>
<comment type="caution">
    <text evidence="8">The sequence shown here is derived from an EMBL/GenBank/DDBJ whole genome shotgun (WGS) entry which is preliminary data.</text>
</comment>
<evidence type="ECO:0000256" key="6">
    <source>
        <dbReference type="SAM" id="Coils"/>
    </source>
</evidence>
<evidence type="ECO:0000313" key="8">
    <source>
        <dbReference type="EMBL" id="TSE35480.1"/>
    </source>
</evidence>
<dbReference type="AlphaFoldDB" id="A0A554XI20"/>
<organism evidence="8 9">
    <name type="scientific">Tepidimonas charontis</name>
    <dbReference type="NCBI Taxonomy" id="2267262"/>
    <lineage>
        <taxon>Bacteria</taxon>
        <taxon>Pseudomonadati</taxon>
        <taxon>Pseudomonadota</taxon>
        <taxon>Betaproteobacteria</taxon>
        <taxon>Burkholderiales</taxon>
        <taxon>Tepidimonas</taxon>
    </lineage>
</organism>
<dbReference type="Pfam" id="PF07798">
    <property type="entry name" value="CCDC90-like"/>
    <property type="match status" value="1"/>
</dbReference>
<keyword evidence="2 7" id="KW-0812">Transmembrane</keyword>
<evidence type="ECO:0000256" key="7">
    <source>
        <dbReference type="SAM" id="Phobius"/>
    </source>
</evidence>
<feature type="transmembrane region" description="Helical" evidence="7">
    <location>
        <begin position="103"/>
        <end position="120"/>
    </location>
</feature>
<keyword evidence="9" id="KW-1185">Reference proteome</keyword>
<name>A0A554XI20_9BURK</name>
<dbReference type="SUPFAM" id="SSF56954">
    <property type="entry name" value="Outer membrane efflux proteins (OEP)"/>
    <property type="match status" value="1"/>
</dbReference>
<comment type="subcellular location">
    <subcellularLocation>
        <location evidence="1">Membrane</location>
    </subcellularLocation>
</comment>
<dbReference type="EMBL" id="VJON01000007">
    <property type="protein sequence ID" value="TSE35480.1"/>
    <property type="molecule type" value="Genomic_DNA"/>
</dbReference>
<protein>
    <recommendedName>
        <fullName evidence="10">DUF1640 domain-containing protein</fullName>
    </recommendedName>
</protein>
<evidence type="ECO:0000256" key="3">
    <source>
        <dbReference type="ARBA" id="ARBA00022989"/>
    </source>
</evidence>
<dbReference type="OrthoDB" id="9133087at2"/>
<evidence type="ECO:0000256" key="2">
    <source>
        <dbReference type="ARBA" id="ARBA00022692"/>
    </source>
</evidence>
<feature type="coiled-coil region" evidence="6">
    <location>
        <begin position="51"/>
        <end position="78"/>
    </location>
</feature>
<keyword evidence="4 6" id="KW-0175">Coiled coil</keyword>
<reference evidence="8 9" key="1">
    <citation type="submission" date="2019-07" db="EMBL/GenBank/DDBJ databases">
        <title>Tepidimonas charontis SPSP-6 draft genome.</title>
        <authorList>
            <person name="Da Costa M.S."/>
            <person name="Froufe H.J.C."/>
            <person name="Egas C."/>
            <person name="Albuquerque L."/>
        </authorList>
    </citation>
    <scope>NUCLEOTIDE SEQUENCE [LARGE SCALE GENOMIC DNA]</scope>
    <source>
        <strain evidence="8 9">SPSP-6</strain>
    </source>
</reference>
<dbReference type="GO" id="GO:0016020">
    <property type="term" value="C:membrane"/>
    <property type="evidence" value="ECO:0007669"/>
    <property type="project" value="UniProtKB-SubCell"/>
</dbReference>
<evidence type="ECO:0000256" key="5">
    <source>
        <dbReference type="ARBA" id="ARBA00023136"/>
    </source>
</evidence>
<evidence type="ECO:0000256" key="4">
    <source>
        <dbReference type="ARBA" id="ARBA00023054"/>
    </source>
</evidence>
<sequence length="123" mass="13473">MTGMFAFDTLAFAKKLRGAGYTDAQAEALAEAQVEVFQRMLESTLATKDDINEVRAEINEVRAEIKALKTEIGQVKTQLQSEIGQVKTQLHGEIAQAVKDMKIWFGSMLVVAVTAIATLTKVL</sequence>
<evidence type="ECO:0008006" key="10">
    <source>
        <dbReference type="Google" id="ProtNLM"/>
    </source>
</evidence>
<keyword evidence="5 7" id="KW-0472">Membrane</keyword>
<dbReference type="InterPro" id="IPR024461">
    <property type="entry name" value="CCDC90-like"/>
</dbReference>
<evidence type="ECO:0000256" key="1">
    <source>
        <dbReference type="ARBA" id="ARBA00004370"/>
    </source>
</evidence>
<gene>
    <name evidence="8" type="ORF">Tchar_00676</name>
</gene>
<evidence type="ECO:0000313" key="9">
    <source>
        <dbReference type="Proteomes" id="UP000318294"/>
    </source>
</evidence>
<accession>A0A554XI20</accession>
<dbReference type="Gene3D" id="1.20.5.340">
    <property type="match status" value="1"/>
</dbReference>